<dbReference type="Pfam" id="PF13018">
    <property type="entry name" value="ESPR"/>
    <property type="match status" value="1"/>
</dbReference>
<dbReference type="Pfam" id="PF18657">
    <property type="entry name" value="YDG"/>
    <property type="match status" value="2"/>
</dbReference>
<dbReference type="GO" id="GO:0005576">
    <property type="term" value="C:extracellular region"/>
    <property type="evidence" value="ECO:0007669"/>
    <property type="project" value="UniProtKB-SubCell"/>
</dbReference>
<dbReference type="EMBL" id="NIOF01000011">
    <property type="protein sequence ID" value="OWQ86155.1"/>
    <property type="molecule type" value="Genomic_DNA"/>
</dbReference>
<dbReference type="Pfam" id="PF05860">
    <property type="entry name" value="TPS"/>
    <property type="match status" value="1"/>
</dbReference>
<dbReference type="InterPro" id="IPR041248">
    <property type="entry name" value="YDG"/>
</dbReference>
<dbReference type="InterPro" id="IPR024973">
    <property type="entry name" value="ESPR"/>
</dbReference>
<feature type="non-terminal residue" evidence="5">
    <location>
        <position position="1531"/>
    </location>
</feature>
<keyword evidence="6" id="KW-1185">Reference proteome</keyword>
<dbReference type="SMART" id="SM00912">
    <property type="entry name" value="Haemagg_act"/>
    <property type="match status" value="1"/>
</dbReference>
<evidence type="ECO:0000313" key="6">
    <source>
        <dbReference type="Proteomes" id="UP000197468"/>
    </source>
</evidence>
<dbReference type="InterPro" id="IPR008638">
    <property type="entry name" value="FhaB/CdiA-like_TPS"/>
</dbReference>
<evidence type="ECO:0000256" key="1">
    <source>
        <dbReference type="ARBA" id="ARBA00004613"/>
    </source>
</evidence>
<evidence type="ECO:0000313" key="5">
    <source>
        <dbReference type="EMBL" id="OWQ86155.1"/>
    </source>
</evidence>
<comment type="caution">
    <text evidence="5">The sequence shown here is derived from an EMBL/GenBank/DDBJ whole genome shotgun (WGS) entry which is preliminary data.</text>
</comment>
<name>A0A246J0R6_9BURK</name>
<dbReference type="InterPro" id="IPR050909">
    <property type="entry name" value="Bact_Autotransporter_VF"/>
</dbReference>
<dbReference type="Gene3D" id="2.160.20.10">
    <property type="entry name" value="Single-stranded right-handed beta-helix, Pectin lyase-like"/>
    <property type="match status" value="1"/>
</dbReference>
<proteinExistence type="predicted"/>
<dbReference type="OrthoDB" id="218680at2"/>
<keyword evidence="3" id="KW-0732">Signal</keyword>
<dbReference type="Proteomes" id="UP000197468">
    <property type="component" value="Unassembled WGS sequence"/>
</dbReference>
<dbReference type="SUPFAM" id="SSF51126">
    <property type="entry name" value="Pectin lyase-like"/>
    <property type="match status" value="1"/>
</dbReference>
<dbReference type="RefSeq" id="WP_088386704.1">
    <property type="nucleotide sequence ID" value="NZ_NIOF01000011.1"/>
</dbReference>
<gene>
    <name evidence="5" type="ORF">CDN99_20155</name>
</gene>
<evidence type="ECO:0000259" key="4">
    <source>
        <dbReference type="SMART" id="SM00912"/>
    </source>
</evidence>
<reference evidence="5 6" key="1">
    <citation type="journal article" date="2008" name="Int. J. Syst. Evol. Microbiol.">
        <title>Description of Roseateles aquatilis sp. nov. and Roseateles terrae sp. nov., in the class Betaproteobacteria, and emended description of the genus Roseateles.</title>
        <authorList>
            <person name="Gomila M."/>
            <person name="Bowien B."/>
            <person name="Falsen E."/>
            <person name="Moore E.R."/>
            <person name="Lalucat J."/>
        </authorList>
    </citation>
    <scope>NUCLEOTIDE SEQUENCE [LARGE SCALE GENOMIC DNA]</scope>
    <source>
        <strain evidence="5 6">CCUG 48205</strain>
    </source>
</reference>
<sequence>MGSLNHSYRLVWNELCGAFVAVPEFARGRGKRTGGTVRRAMAAAIVGAAAAALAGPAFALDPGALPTGAQVTAGQASMSQQGSQLRIDQATNKLIVNWNTFDIGSGASVRFNQSGADAIALNRVTGGAASQIFGDLSANGQVWLVNNSGVVFGKGATVNVGGLVASTLNVSDADFLAGRARFAGTSTAQVRNDGSIHADGVVALLGASVVNTGTISAGQVAMAAGQSVALDFAGDGLLQVQVDQAALDAELSQQGLVQGGKVVLSAPSASALRASVINMDGVIEAKGLSAQGGRIVLDGGEQGQVNVTGRLDATSAQGQGGDIRVTGGDIALRGATLDASGTTGGGQVHVGGGWQGNDASLVNAKSVSVDASSRLSANATIDGNGGEVVAWSDGHTQFAGRVEARGGAQGGNGGRMEVSGKEQLNYSGVADGRAAKGNTGDLLLDPATLEVRGGGSGTGAINGSTVYEKDLEAQLANIILEATTNVTFKDLKATGSTDGILDLQDGVSLTVVAGRGGQRGSDPRDKIGVIRFEQKDDTIRVNGNAGILLIASNWSSGTSDTINGGSASVINVPHLVATGTGSNPSGALPTYDLTTATPGAVQRGTITVFGANGITIGGSVATQGGYVRLWADADSGTGGSFTLNAPITSNGGNVYLASGTGGITMNGAINVGAGRLFFDQETGTYPGGTGPIGPKTLAGQINATGNIDINTAFTMKGGASIFTDGTIRFGAVNVTMDTGTGVLTLRADKVDWGSATLQNLSTASLRLEPADPATNMVLGDANGFASAATLAKLPGIKNLTIGRADGTGTISVPSNFSFNASGSFEMVDRNIDITAGTLTNTTGNIILTGDNVNLSKAVTANGGAGKVTIRQMTAANELHLGGGLSNASIGQVNAATLEIGRADGGNLVFDSDISTNASTVSLKSGGQVLGVSGGVSAANVAVTAGQGATLTDDTFDFSKLALSVGGGNTVIRPSSASGYTIGTVDGINGLNLSNGATATVDAGPGVLTLDGRVNFNGGASTLTLQAPSWASTANLVVSNGALATTVFDFNDSASTSNVGGVGSALTQNTMAAFNGINTLRVDASDRQLITNVLALTLGGRLELLADTWEQRDTVTVNTGGVLVRTQHGGVQVAQAINAARNVSLDDRGGVGITSTGKITAGSLALRGAGDADLSGTVHQVGTVAADVGSLTLVNGGSLAVGTADGLNGVHAARTAQITARGATADLTLQQAVVADNAANAATPLVLAAGRNFVNTAGANALQTGAGNWLVYSTSPLNDTRGGLTADFKQYDATTASTVLGTGNGFLYTVAPTLTVSLGGSVSKVYDGDTTANVSGGQLTASGAIDGDVVNVGIGSGGSAHYDTKNVGNGKTVTVDGLVVTDGSNGATAVYGYKLASTSVGAAIGQVTPKTVTVANGAVQDKVYDGTTTAQVSAGGVSGLVLGDDALLGGSVSFVDKNAGVGKAVNVSGLALTGADAGNYVLDTSGSGGLTATITQRVIDVAGVGVTTKVYDGTRTAQVTTQGPTNAIAGDA</sequence>
<dbReference type="PANTHER" id="PTHR12338">
    <property type="entry name" value="AUTOTRANSPORTER"/>
    <property type="match status" value="1"/>
</dbReference>
<evidence type="ECO:0000256" key="3">
    <source>
        <dbReference type="ARBA" id="ARBA00022729"/>
    </source>
</evidence>
<protein>
    <recommendedName>
        <fullName evidence="4">Filamentous haemagglutinin FhaB/tRNA nuclease CdiA-like TPS domain-containing protein</fullName>
    </recommendedName>
</protein>
<evidence type="ECO:0000256" key="2">
    <source>
        <dbReference type="ARBA" id="ARBA00022525"/>
    </source>
</evidence>
<dbReference type="PANTHER" id="PTHR12338:SF8">
    <property type="entry name" value="HEME_HEMOPEXIN-BINDING PROTEIN"/>
    <property type="match status" value="1"/>
</dbReference>
<keyword evidence="2" id="KW-0964">Secreted</keyword>
<dbReference type="NCBIfam" id="TIGR01901">
    <property type="entry name" value="adhes_NPXG"/>
    <property type="match status" value="1"/>
</dbReference>
<dbReference type="InterPro" id="IPR011050">
    <property type="entry name" value="Pectin_lyase_fold/virulence"/>
</dbReference>
<dbReference type="InterPro" id="IPR012334">
    <property type="entry name" value="Pectin_lyas_fold"/>
</dbReference>
<comment type="subcellular location">
    <subcellularLocation>
        <location evidence="1">Secreted</location>
    </subcellularLocation>
</comment>
<accession>A0A246J0R6</accession>
<feature type="domain" description="Filamentous haemagglutinin FhaB/tRNA nuclease CdiA-like TPS" evidence="4">
    <location>
        <begin position="62"/>
        <end position="174"/>
    </location>
</feature>
<organism evidence="5 6">
    <name type="scientific">Roseateles aquatilis</name>
    <dbReference type="NCBI Taxonomy" id="431061"/>
    <lineage>
        <taxon>Bacteria</taxon>
        <taxon>Pseudomonadati</taxon>
        <taxon>Pseudomonadota</taxon>
        <taxon>Betaproteobacteria</taxon>
        <taxon>Burkholderiales</taxon>
        <taxon>Sphaerotilaceae</taxon>
        <taxon>Roseateles</taxon>
    </lineage>
</organism>